<dbReference type="GO" id="GO:0005634">
    <property type="term" value="C:nucleus"/>
    <property type="evidence" value="ECO:0007669"/>
    <property type="project" value="UniProtKB-SubCell"/>
</dbReference>
<dbReference type="Gramene" id="OPUNC08G15260.1">
    <property type="protein sequence ID" value="OPUNC08G15260.1"/>
    <property type="gene ID" value="OPUNC08G15260"/>
</dbReference>
<dbReference type="AlphaFoldDB" id="A0A0E0LVP3"/>
<dbReference type="HOGENOM" id="CLU_2007673_0_0_1"/>
<keyword evidence="5" id="KW-0539">Nucleus</keyword>
<proteinExistence type="predicted"/>
<reference evidence="6" key="1">
    <citation type="submission" date="2015-04" db="UniProtKB">
        <authorList>
            <consortium name="EnsemblPlants"/>
        </authorList>
    </citation>
    <scope>IDENTIFICATION</scope>
</reference>
<evidence type="ECO:0000313" key="7">
    <source>
        <dbReference type="Proteomes" id="UP000026962"/>
    </source>
</evidence>
<dbReference type="STRING" id="4537.A0A0E0LVP3"/>
<dbReference type="GO" id="GO:0008270">
    <property type="term" value="F:zinc ion binding"/>
    <property type="evidence" value="ECO:0007669"/>
    <property type="project" value="UniProtKB-KW"/>
</dbReference>
<protein>
    <submittedName>
        <fullName evidence="6">Uncharacterized protein</fullName>
    </submittedName>
</protein>
<dbReference type="Proteomes" id="UP000026962">
    <property type="component" value="Chromosome 8"/>
</dbReference>
<dbReference type="EnsemblPlants" id="OPUNC08G15260.1">
    <property type="protein sequence ID" value="OPUNC08G15260.1"/>
    <property type="gene ID" value="OPUNC08G15260"/>
</dbReference>
<keyword evidence="7" id="KW-1185">Reference proteome</keyword>
<organism evidence="6">
    <name type="scientific">Oryza punctata</name>
    <name type="common">Red rice</name>
    <dbReference type="NCBI Taxonomy" id="4537"/>
    <lineage>
        <taxon>Eukaryota</taxon>
        <taxon>Viridiplantae</taxon>
        <taxon>Streptophyta</taxon>
        <taxon>Embryophyta</taxon>
        <taxon>Tracheophyta</taxon>
        <taxon>Spermatophyta</taxon>
        <taxon>Magnoliopsida</taxon>
        <taxon>Liliopsida</taxon>
        <taxon>Poales</taxon>
        <taxon>Poaceae</taxon>
        <taxon>BOP clade</taxon>
        <taxon>Oryzoideae</taxon>
        <taxon>Oryzeae</taxon>
        <taxon>Oryzinae</taxon>
        <taxon>Oryza</taxon>
    </lineage>
</organism>
<evidence type="ECO:0000256" key="4">
    <source>
        <dbReference type="ARBA" id="ARBA00022833"/>
    </source>
</evidence>
<evidence type="ECO:0000256" key="5">
    <source>
        <dbReference type="ARBA" id="ARBA00023242"/>
    </source>
</evidence>
<dbReference type="PANTHER" id="PTHR46481">
    <property type="entry name" value="ZINC FINGER BED DOMAIN-CONTAINING PROTEIN 4"/>
    <property type="match status" value="1"/>
</dbReference>
<sequence length="124" mass="14458">MFVLNDYPFHIVQQPTFLSLIDNMQPNFKMVGIGTMEAKALGNIPGRISLTIGSLTINRILVYISLATQFIDSEWRLHRRMLNFMMAPWPRLENVHNKLFTITLEHDYLSHDIYSANLRNHLSK</sequence>
<dbReference type="eggNOG" id="KOG1121">
    <property type="taxonomic scope" value="Eukaryota"/>
</dbReference>
<dbReference type="InterPro" id="IPR052035">
    <property type="entry name" value="ZnF_BED_domain_contain"/>
</dbReference>
<evidence type="ECO:0000256" key="3">
    <source>
        <dbReference type="ARBA" id="ARBA00022771"/>
    </source>
</evidence>
<comment type="subcellular location">
    <subcellularLocation>
        <location evidence="1">Nucleus</location>
    </subcellularLocation>
</comment>
<keyword evidence="3" id="KW-0863">Zinc-finger</keyword>
<dbReference type="PANTHER" id="PTHR46481:SF10">
    <property type="entry name" value="ZINC FINGER BED DOMAIN-CONTAINING PROTEIN 39"/>
    <property type="match status" value="1"/>
</dbReference>
<accession>A0A0E0LVP3</accession>
<evidence type="ECO:0000256" key="1">
    <source>
        <dbReference type="ARBA" id="ARBA00004123"/>
    </source>
</evidence>
<name>A0A0E0LVP3_ORYPU</name>
<keyword evidence="2" id="KW-0479">Metal-binding</keyword>
<keyword evidence="4" id="KW-0862">Zinc</keyword>
<evidence type="ECO:0000313" key="6">
    <source>
        <dbReference type="EnsemblPlants" id="OPUNC08G15260.1"/>
    </source>
</evidence>
<reference evidence="6" key="2">
    <citation type="submission" date="2018-05" db="EMBL/GenBank/DDBJ databases">
        <title>OpunRS2 (Oryza punctata Reference Sequence Version 2).</title>
        <authorList>
            <person name="Zhang J."/>
            <person name="Kudrna D."/>
            <person name="Lee S."/>
            <person name="Talag J."/>
            <person name="Welchert J."/>
            <person name="Wing R.A."/>
        </authorList>
    </citation>
    <scope>NUCLEOTIDE SEQUENCE [LARGE SCALE GENOMIC DNA]</scope>
</reference>
<evidence type="ECO:0000256" key="2">
    <source>
        <dbReference type="ARBA" id="ARBA00022723"/>
    </source>
</evidence>